<proteinExistence type="predicted"/>
<evidence type="ECO:0000313" key="3">
    <source>
        <dbReference type="Proteomes" id="UP000003022"/>
    </source>
</evidence>
<comment type="caution">
    <text evidence="2">The sequence shown here is derived from an EMBL/GenBank/DDBJ whole genome shotgun (WGS) entry which is preliminary data.</text>
</comment>
<feature type="compositionally biased region" description="Basic residues" evidence="1">
    <location>
        <begin position="10"/>
        <end position="20"/>
    </location>
</feature>
<sequence>MRCSAFQYPRRPRGRPRAGGRKGGPGTSRDRPPAASPARGTRPRAHWRL</sequence>
<dbReference type="EMBL" id="AEYX01000036">
    <property type="protein sequence ID" value="EGG46548.1"/>
    <property type="molecule type" value="Genomic_DNA"/>
</dbReference>
<keyword evidence="3" id="KW-1185">Reference proteome</keyword>
<organism evidence="2 3">
    <name type="scientific">Streptomyces griseoaurantiacus M045</name>
    <dbReference type="NCBI Taxonomy" id="996637"/>
    <lineage>
        <taxon>Bacteria</taxon>
        <taxon>Bacillati</taxon>
        <taxon>Actinomycetota</taxon>
        <taxon>Actinomycetes</taxon>
        <taxon>Kitasatosporales</taxon>
        <taxon>Streptomycetaceae</taxon>
        <taxon>Streptomyces</taxon>
        <taxon>Streptomyces aurantiacus group</taxon>
    </lineage>
</organism>
<accession>F3NIS3</accession>
<name>F3NIS3_9ACTN</name>
<feature type="region of interest" description="Disordered" evidence="1">
    <location>
        <begin position="1"/>
        <end position="49"/>
    </location>
</feature>
<reference evidence="2 3" key="1">
    <citation type="journal article" date="2011" name="J. Bacteriol.">
        <title>Draft genome sequence of the marine bacterium Streptomyces griseoaurantiacus M045, which produces novel manumycin-type antibiotics with a pABA core component.</title>
        <authorList>
            <person name="Li F."/>
            <person name="Jiang P."/>
            <person name="Zheng H."/>
            <person name="Wang S."/>
            <person name="Zhao G."/>
            <person name="Qin S."/>
            <person name="Liu Z."/>
        </authorList>
    </citation>
    <scope>NUCLEOTIDE SEQUENCE [LARGE SCALE GENOMIC DNA]</scope>
    <source>
        <strain evidence="2 3">M045</strain>
    </source>
</reference>
<dbReference type="AlphaFoldDB" id="F3NIS3"/>
<gene>
    <name evidence="2" type="ORF">SGM_3112</name>
</gene>
<evidence type="ECO:0000313" key="2">
    <source>
        <dbReference type="EMBL" id="EGG46548.1"/>
    </source>
</evidence>
<evidence type="ECO:0000256" key="1">
    <source>
        <dbReference type="SAM" id="MobiDB-lite"/>
    </source>
</evidence>
<protein>
    <submittedName>
        <fullName evidence="2">Uncharacterized protein</fullName>
    </submittedName>
</protein>
<dbReference type="Proteomes" id="UP000003022">
    <property type="component" value="Unassembled WGS sequence"/>
</dbReference>